<feature type="domain" description="Lipopolysaccharide assembly protein A" evidence="6">
    <location>
        <begin position="19"/>
        <end position="78"/>
    </location>
</feature>
<sequence length="88" mass="9986">MFLLLLLIFILSVGFSMWNTEPVALSFGFYEFAVRPLSFWLIITFCMGGLTGLLIGAGLIRDTRLRFRIRALEKELAKRSGAKPTRTD</sequence>
<evidence type="ECO:0000313" key="8">
    <source>
        <dbReference type="Proteomes" id="UP000175669"/>
    </source>
</evidence>
<dbReference type="Proteomes" id="UP000175669">
    <property type="component" value="Unassembled WGS sequence"/>
</dbReference>
<keyword evidence="2 5" id="KW-0812">Transmembrane</keyword>
<proteinExistence type="predicted"/>
<dbReference type="EMBL" id="MASR01000001">
    <property type="protein sequence ID" value="OFE11998.1"/>
    <property type="molecule type" value="Genomic_DNA"/>
</dbReference>
<organism evidence="7 8">
    <name type="scientific">Pseudohongiella acticola</name>
    <dbReference type="NCBI Taxonomy" id="1524254"/>
    <lineage>
        <taxon>Bacteria</taxon>
        <taxon>Pseudomonadati</taxon>
        <taxon>Pseudomonadota</taxon>
        <taxon>Gammaproteobacteria</taxon>
        <taxon>Pseudomonadales</taxon>
        <taxon>Pseudohongiellaceae</taxon>
        <taxon>Pseudohongiella</taxon>
    </lineage>
</organism>
<keyword evidence="8" id="KW-1185">Reference proteome</keyword>
<keyword evidence="1" id="KW-1003">Cell membrane</keyword>
<keyword evidence="3 5" id="KW-1133">Transmembrane helix</keyword>
<comment type="caution">
    <text evidence="7">The sequence shown here is derived from an EMBL/GenBank/DDBJ whole genome shotgun (WGS) entry which is preliminary data.</text>
</comment>
<dbReference type="AlphaFoldDB" id="A0A1E8CHX7"/>
<keyword evidence="4 5" id="KW-0472">Membrane</keyword>
<evidence type="ECO:0000313" key="7">
    <source>
        <dbReference type="EMBL" id="OFE11998.1"/>
    </source>
</evidence>
<evidence type="ECO:0000256" key="5">
    <source>
        <dbReference type="SAM" id="Phobius"/>
    </source>
</evidence>
<dbReference type="InterPro" id="IPR010445">
    <property type="entry name" value="LapA_dom"/>
</dbReference>
<dbReference type="STRING" id="1524254.PHACT_01620"/>
<evidence type="ECO:0000256" key="3">
    <source>
        <dbReference type="ARBA" id="ARBA00022989"/>
    </source>
</evidence>
<name>A0A1E8CHX7_9GAMM</name>
<feature type="transmembrane region" description="Helical" evidence="5">
    <location>
        <begin position="40"/>
        <end position="60"/>
    </location>
</feature>
<reference evidence="8" key="1">
    <citation type="submission" date="2016-07" db="EMBL/GenBank/DDBJ databases">
        <authorList>
            <person name="Florea S."/>
            <person name="Webb J.S."/>
            <person name="Jaromczyk J."/>
            <person name="Schardl C.L."/>
        </authorList>
    </citation>
    <scope>NUCLEOTIDE SEQUENCE [LARGE SCALE GENOMIC DNA]</scope>
    <source>
        <strain evidence="8">KCTC 42131</strain>
    </source>
</reference>
<dbReference type="GO" id="GO:0005886">
    <property type="term" value="C:plasma membrane"/>
    <property type="evidence" value="ECO:0007669"/>
    <property type="project" value="InterPro"/>
</dbReference>
<evidence type="ECO:0000256" key="1">
    <source>
        <dbReference type="ARBA" id="ARBA00022475"/>
    </source>
</evidence>
<dbReference type="Pfam" id="PF06305">
    <property type="entry name" value="LapA_dom"/>
    <property type="match status" value="1"/>
</dbReference>
<evidence type="ECO:0000256" key="2">
    <source>
        <dbReference type="ARBA" id="ARBA00022692"/>
    </source>
</evidence>
<evidence type="ECO:0000259" key="6">
    <source>
        <dbReference type="Pfam" id="PF06305"/>
    </source>
</evidence>
<protein>
    <recommendedName>
        <fullName evidence="6">Lipopolysaccharide assembly protein A domain-containing protein</fullName>
    </recommendedName>
</protein>
<evidence type="ECO:0000256" key="4">
    <source>
        <dbReference type="ARBA" id="ARBA00023136"/>
    </source>
</evidence>
<accession>A0A1E8CHX7</accession>
<gene>
    <name evidence="7" type="ORF">PHACT_01620</name>
</gene>